<keyword evidence="1" id="KW-0472">Membrane</keyword>
<dbReference type="KEGG" id="wna:KA717_01580"/>
<gene>
    <name evidence="2" type="ORF">KA717_01580</name>
</gene>
<dbReference type="Proteomes" id="UP001065613">
    <property type="component" value="Chromosome"/>
</dbReference>
<dbReference type="AlphaFoldDB" id="A0A977KZ86"/>
<dbReference type="EMBL" id="CP073041">
    <property type="protein sequence ID" value="UXE61686.1"/>
    <property type="molecule type" value="Genomic_DNA"/>
</dbReference>
<feature type="transmembrane region" description="Helical" evidence="1">
    <location>
        <begin position="41"/>
        <end position="61"/>
    </location>
</feature>
<protein>
    <submittedName>
        <fullName evidence="2">Uncharacterized protein</fullName>
    </submittedName>
</protein>
<proteinExistence type="predicted"/>
<sequence length="352" mass="40929">MSRYRSSPKPSKPFRRSLHSEPESQWGWSSLFSPKFWKKQVGIFWAIISIVFIILCIPNFINSFTESNILENNLFAQLPKAIPIWYSSFEKGFPGEWFTWDSPAYNTGMFSRNGKPTGYRQSFWTILNQKQAQTENIRPIQGNHLYKGLITGPETDGQNHRAYPVLHLDVANPDYVSQRPIPVVNRFYTWVDWDRSKAKNTDWMHFLTLGNNPQWQVVTMSMVGTQGRLELAHIGEFNQFKNGNGWETINGVMYPIYMPLRQWVRFTVYVDYQQPLMVVWMDGQPIFRANGGNLRQLQNSTLHLLRAHWGLYANAEVSNGKQYNDSIQIWGLTKPLTNFAKEPLSPYDGRGF</sequence>
<keyword evidence="1" id="KW-1133">Transmembrane helix</keyword>
<evidence type="ECO:0000313" key="2">
    <source>
        <dbReference type="EMBL" id="UXE61686.1"/>
    </source>
</evidence>
<keyword evidence="1" id="KW-0812">Transmembrane</keyword>
<name>A0A977KZ86_9CYAN</name>
<evidence type="ECO:0000256" key="1">
    <source>
        <dbReference type="SAM" id="Phobius"/>
    </source>
</evidence>
<reference evidence="2" key="1">
    <citation type="submission" date="2021-04" db="EMBL/GenBank/DDBJ databases">
        <title>Genome sequence of Woronichinia naegeliana from Washington state freshwater lake bloom.</title>
        <authorList>
            <person name="Dreher T.W."/>
        </authorList>
    </citation>
    <scope>NUCLEOTIDE SEQUENCE</scope>
    <source>
        <strain evidence="2">WA131</strain>
    </source>
</reference>
<organism evidence="2">
    <name type="scientific">Woronichinia naegeliana WA131</name>
    <dbReference type="NCBI Taxonomy" id="2824559"/>
    <lineage>
        <taxon>Bacteria</taxon>
        <taxon>Bacillati</taxon>
        <taxon>Cyanobacteriota</taxon>
        <taxon>Cyanophyceae</taxon>
        <taxon>Synechococcales</taxon>
        <taxon>Coelosphaeriaceae</taxon>
        <taxon>Woronichinia</taxon>
    </lineage>
</organism>
<accession>A0A977KZ86</accession>